<dbReference type="OrthoDB" id="21502at2759"/>
<reference evidence="1" key="1">
    <citation type="submission" date="2023-01" db="EMBL/GenBank/DDBJ databases">
        <authorList>
            <person name="Van Ghelder C."/>
            <person name="Rancurel C."/>
        </authorList>
    </citation>
    <scope>NUCLEOTIDE SEQUENCE</scope>
    <source>
        <strain evidence="1">CNCM I-4278</strain>
    </source>
</reference>
<proteinExistence type="predicted"/>
<comment type="caution">
    <text evidence="1">The sequence shown here is derived from an EMBL/GenBank/DDBJ whole genome shotgun (WGS) entry which is preliminary data.</text>
</comment>
<dbReference type="AlphaFoldDB" id="A0A9W4UNC6"/>
<organism evidence="1 2">
    <name type="scientific">Periconia digitata</name>
    <dbReference type="NCBI Taxonomy" id="1303443"/>
    <lineage>
        <taxon>Eukaryota</taxon>
        <taxon>Fungi</taxon>
        <taxon>Dikarya</taxon>
        <taxon>Ascomycota</taxon>
        <taxon>Pezizomycotina</taxon>
        <taxon>Dothideomycetes</taxon>
        <taxon>Pleosporomycetidae</taxon>
        <taxon>Pleosporales</taxon>
        <taxon>Massarineae</taxon>
        <taxon>Periconiaceae</taxon>
        <taxon>Periconia</taxon>
    </lineage>
</organism>
<dbReference type="Proteomes" id="UP001152607">
    <property type="component" value="Unassembled WGS sequence"/>
</dbReference>
<name>A0A9W4UNC6_9PLEO</name>
<evidence type="ECO:0000313" key="2">
    <source>
        <dbReference type="Proteomes" id="UP001152607"/>
    </source>
</evidence>
<dbReference type="InterPro" id="IPR023213">
    <property type="entry name" value="CAT-like_dom_sf"/>
</dbReference>
<dbReference type="Gene3D" id="3.30.559.10">
    <property type="entry name" value="Chloramphenicol acetyltransferase-like domain"/>
    <property type="match status" value="2"/>
</dbReference>
<gene>
    <name evidence="1" type="ORF">PDIGIT_LOCUS11995</name>
</gene>
<dbReference type="EMBL" id="CAOQHR010000008">
    <property type="protein sequence ID" value="CAI6338859.1"/>
    <property type="molecule type" value="Genomic_DNA"/>
</dbReference>
<sequence length="523" mass="59247">MASWFDWVRGKRVVERVPTDTVIPLGWLDDTKTNRSMILDFAMLFDDVLDEKKLIHALEKLVEKKGWKRLGGRLRLNAEGKLECHIPQEFSTERPAVSFTHEKHATRIDEHPLASKLPRADGSVQVSSGFEFLRPLLVAEGSPTKIEDFCFGDYAALNLRILSFTDATLVIIKWPHVLFDAMSQNAIIKAWTAILEGRDQDVPNLMGEQMSPLVSLGARLDLDDEHEERYVLEKKAITNSQFYKFAFNMIWELTLYRAEESRMIMIPPPFFAKIRAEAMRDLEAMQDKSSLVMDTRNPDKPTPFLSDGDILGAWMHRLFTSCQPWALTAPPTRIIHIMNMFNMNDVLRNTEPKILTKDDAFVGNAVTGVSTFFQLDEILALPLGQVAARLRSDLAAQTTRPQINANMRLYRASYAATGQPPLFGEGADMVIAPFTNWDKGKFFDVDFSAAVVKGDGETARKHVVGKPVGLYTMPSMQMLSIRNAAVCLGKDHDGNWWLGGTYREETWANVQRKLEEMKRGLYV</sequence>
<accession>A0A9W4UNC6</accession>
<protein>
    <submittedName>
        <fullName evidence="1">Uncharacterized protein</fullName>
    </submittedName>
</protein>
<keyword evidence="2" id="KW-1185">Reference proteome</keyword>
<evidence type="ECO:0000313" key="1">
    <source>
        <dbReference type="EMBL" id="CAI6338859.1"/>
    </source>
</evidence>